<organism evidence="2 3">
    <name type="scientific">Luteimonas lutimaris</name>
    <dbReference type="NCBI Taxonomy" id="698645"/>
    <lineage>
        <taxon>Bacteria</taxon>
        <taxon>Pseudomonadati</taxon>
        <taxon>Pseudomonadota</taxon>
        <taxon>Gammaproteobacteria</taxon>
        <taxon>Lysobacterales</taxon>
        <taxon>Lysobacteraceae</taxon>
        <taxon>Luteimonas</taxon>
    </lineage>
</organism>
<feature type="chain" id="PRO_5045317017" evidence="1">
    <location>
        <begin position="25"/>
        <end position="155"/>
    </location>
</feature>
<gene>
    <name evidence="2" type="ORF">GCM10022229_28480</name>
</gene>
<accession>A0ABP7MYY2</accession>
<evidence type="ECO:0000313" key="3">
    <source>
        <dbReference type="Proteomes" id="UP001501727"/>
    </source>
</evidence>
<name>A0ABP7MYY2_9GAMM</name>
<dbReference type="RefSeq" id="WP_344760693.1">
    <property type="nucleotide sequence ID" value="NZ_BAAAZU010000031.1"/>
</dbReference>
<sequence>MKTSIATGTIALLIAIAGAAFAQASPNGVYLDGKVANFALPGQDYDSPGFESLSFWSGPNGKAVDYEYGADHKRVRLRPVGPAAGGGGFAVRFPNGLVLDVVPQGKALQVSDRGGNYSKTFEWKYEGPVDGRGTFCTPCVEEADAIGFVRKHFMQ</sequence>
<reference evidence="3" key="1">
    <citation type="journal article" date="2019" name="Int. J. Syst. Evol. Microbiol.">
        <title>The Global Catalogue of Microorganisms (GCM) 10K type strain sequencing project: providing services to taxonomists for standard genome sequencing and annotation.</title>
        <authorList>
            <consortium name="The Broad Institute Genomics Platform"/>
            <consortium name="The Broad Institute Genome Sequencing Center for Infectious Disease"/>
            <person name="Wu L."/>
            <person name="Ma J."/>
        </authorList>
    </citation>
    <scope>NUCLEOTIDE SEQUENCE [LARGE SCALE GENOMIC DNA]</scope>
    <source>
        <strain evidence="3">JCM 16916</strain>
    </source>
</reference>
<keyword evidence="1" id="KW-0732">Signal</keyword>
<evidence type="ECO:0000256" key="1">
    <source>
        <dbReference type="SAM" id="SignalP"/>
    </source>
</evidence>
<feature type="signal peptide" evidence="1">
    <location>
        <begin position="1"/>
        <end position="24"/>
    </location>
</feature>
<protein>
    <submittedName>
        <fullName evidence="2">Uncharacterized protein</fullName>
    </submittedName>
</protein>
<evidence type="ECO:0000313" key="2">
    <source>
        <dbReference type="EMBL" id="GAA3933032.1"/>
    </source>
</evidence>
<dbReference type="Proteomes" id="UP001501727">
    <property type="component" value="Unassembled WGS sequence"/>
</dbReference>
<keyword evidence="3" id="KW-1185">Reference proteome</keyword>
<dbReference type="EMBL" id="BAAAZU010000031">
    <property type="protein sequence ID" value="GAA3933032.1"/>
    <property type="molecule type" value="Genomic_DNA"/>
</dbReference>
<proteinExistence type="predicted"/>
<comment type="caution">
    <text evidence="2">The sequence shown here is derived from an EMBL/GenBank/DDBJ whole genome shotgun (WGS) entry which is preliminary data.</text>
</comment>